<dbReference type="GO" id="GO:0008610">
    <property type="term" value="P:lipid biosynthetic process"/>
    <property type="evidence" value="ECO:0007669"/>
    <property type="project" value="InterPro"/>
</dbReference>
<feature type="transmembrane region" description="Helical" evidence="5">
    <location>
        <begin position="16"/>
        <end position="36"/>
    </location>
</feature>
<accession>A0A4Q7MW40</accession>
<gene>
    <name evidence="7" type="ORF">EV199_4175</name>
</gene>
<comment type="caution">
    <text evidence="7">The sequence shown here is derived from an EMBL/GenBank/DDBJ whole genome shotgun (WGS) entry which is preliminary data.</text>
</comment>
<dbReference type="OrthoDB" id="9770329at2"/>
<feature type="transmembrane region" description="Helical" evidence="5">
    <location>
        <begin position="171"/>
        <end position="190"/>
    </location>
</feature>
<name>A0A4Q7MW40_9BACT</name>
<evidence type="ECO:0000313" key="7">
    <source>
        <dbReference type="EMBL" id="RZS72259.1"/>
    </source>
</evidence>
<dbReference type="Proteomes" id="UP000293874">
    <property type="component" value="Unassembled WGS sequence"/>
</dbReference>
<feature type="transmembrane region" description="Helical" evidence="5">
    <location>
        <begin position="144"/>
        <end position="165"/>
    </location>
</feature>
<dbReference type="EMBL" id="SGXA01000002">
    <property type="protein sequence ID" value="RZS72259.1"/>
    <property type="molecule type" value="Genomic_DNA"/>
</dbReference>
<dbReference type="RefSeq" id="WP_130542694.1">
    <property type="nucleotide sequence ID" value="NZ_CP042431.1"/>
</dbReference>
<evidence type="ECO:0000256" key="4">
    <source>
        <dbReference type="ARBA" id="ARBA00023136"/>
    </source>
</evidence>
<dbReference type="Pfam" id="PF04116">
    <property type="entry name" value="FA_hydroxylase"/>
    <property type="match status" value="1"/>
</dbReference>
<evidence type="ECO:0000256" key="1">
    <source>
        <dbReference type="ARBA" id="ARBA00004370"/>
    </source>
</evidence>
<evidence type="ECO:0000256" key="3">
    <source>
        <dbReference type="ARBA" id="ARBA00022989"/>
    </source>
</evidence>
<dbReference type="AlphaFoldDB" id="A0A4Q7MW40"/>
<protein>
    <submittedName>
        <fullName evidence="7">Sterol desaturase/sphingolipid hydroxylase (Fatty acid hydroxylase superfamily)</fullName>
    </submittedName>
</protein>
<dbReference type="InterPro" id="IPR050307">
    <property type="entry name" value="Sterol_Desaturase_Related"/>
</dbReference>
<proteinExistence type="predicted"/>
<dbReference type="GO" id="GO:0016020">
    <property type="term" value="C:membrane"/>
    <property type="evidence" value="ECO:0007669"/>
    <property type="project" value="UniProtKB-SubCell"/>
</dbReference>
<sequence length="271" mass="31892">MEQVTKIFIQIFSISAVRYFVLAGIPFLLFYLFFNNKMKHLKIQQRQAARKDFWREIWHSMQSTFVFTIIIVILAATPVRQYTQIYTNVSDYPVWWIPVSVALALVIHDTYFYWFHRLMHHPKIFKYTHLVHHKSTNPSPWTSYSFHVLEAVAEGGVLAVLVFVMPMHGLGILWFTIAAFIINVYGHLGYEIMPKGLRKSFLFEIINTSVHHNLHHSKFKGNYGLYFRYWDRMMGTENPDYVKEYDKIQAQRFGPEAIPAKVVAEPVAKRA</sequence>
<feature type="domain" description="Fatty acid hydroxylase" evidence="6">
    <location>
        <begin position="101"/>
        <end position="236"/>
    </location>
</feature>
<dbReference type="GO" id="GO:0005506">
    <property type="term" value="F:iron ion binding"/>
    <property type="evidence" value="ECO:0007669"/>
    <property type="project" value="InterPro"/>
</dbReference>
<keyword evidence="2 5" id="KW-0812">Transmembrane</keyword>
<dbReference type="InterPro" id="IPR006694">
    <property type="entry name" value="Fatty_acid_hydroxylase"/>
</dbReference>
<keyword evidence="3 5" id="KW-1133">Transmembrane helix</keyword>
<evidence type="ECO:0000256" key="5">
    <source>
        <dbReference type="SAM" id="Phobius"/>
    </source>
</evidence>
<organism evidence="7 8">
    <name type="scientific">Pseudobacter ginsenosidimutans</name>
    <dbReference type="NCBI Taxonomy" id="661488"/>
    <lineage>
        <taxon>Bacteria</taxon>
        <taxon>Pseudomonadati</taxon>
        <taxon>Bacteroidota</taxon>
        <taxon>Chitinophagia</taxon>
        <taxon>Chitinophagales</taxon>
        <taxon>Chitinophagaceae</taxon>
        <taxon>Pseudobacter</taxon>
    </lineage>
</organism>
<feature type="transmembrane region" description="Helical" evidence="5">
    <location>
        <begin position="95"/>
        <end position="115"/>
    </location>
</feature>
<comment type="subcellular location">
    <subcellularLocation>
        <location evidence="1">Membrane</location>
    </subcellularLocation>
</comment>
<dbReference type="PANTHER" id="PTHR11863">
    <property type="entry name" value="STEROL DESATURASE"/>
    <property type="match status" value="1"/>
</dbReference>
<evidence type="ECO:0000313" key="8">
    <source>
        <dbReference type="Proteomes" id="UP000293874"/>
    </source>
</evidence>
<keyword evidence="4 5" id="KW-0472">Membrane</keyword>
<keyword evidence="8" id="KW-1185">Reference proteome</keyword>
<evidence type="ECO:0000259" key="6">
    <source>
        <dbReference type="Pfam" id="PF04116"/>
    </source>
</evidence>
<reference evidence="7 8" key="1">
    <citation type="submission" date="2019-02" db="EMBL/GenBank/DDBJ databases">
        <title>Genomic Encyclopedia of Type Strains, Phase IV (KMG-IV): sequencing the most valuable type-strain genomes for metagenomic binning, comparative biology and taxonomic classification.</title>
        <authorList>
            <person name="Goeker M."/>
        </authorList>
    </citation>
    <scope>NUCLEOTIDE SEQUENCE [LARGE SCALE GENOMIC DNA]</scope>
    <source>
        <strain evidence="7 8">DSM 18116</strain>
    </source>
</reference>
<evidence type="ECO:0000256" key="2">
    <source>
        <dbReference type="ARBA" id="ARBA00022692"/>
    </source>
</evidence>
<dbReference type="GO" id="GO:0016491">
    <property type="term" value="F:oxidoreductase activity"/>
    <property type="evidence" value="ECO:0007669"/>
    <property type="project" value="InterPro"/>
</dbReference>
<feature type="transmembrane region" description="Helical" evidence="5">
    <location>
        <begin position="57"/>
        <end position="75"/>
    </location>
</feature>